<comment type="function">
    <text evidence="8 10">Plays an essential role in the initiation and regulation of chromosomal replication. ATP-DnaA binds to the origin of replication (oriC) to initiate formation of the DNA replication initiation complex once per cell cycle. Binds the DnaA box (a 9 base pair repeat at the origin) and separates the double-stranded (ds)DNA. Forms a right-handed helical filament on oriC DNA; dsDNA binds to the exterior of the filament while single-stranded (ss)DNA is stabiized in the filament's interior. The ATP-DnaA-oriC complex binds and stabilizes one strand of the AT-rich DNA unwinding element (DUE), permitting loading of DNA polymerase. After initiation quickly degrades to an ADP-DnaA complex that is not apt for DNA replication. Binds acidic phospholipids.</text>
</comment>
<feature type="domain" description="Chromosomal replication initiator DnaA C-terminal" evidence="13">
    <location>
        <begin position="367"/>
        <end position="436"/>
    </location>
</feature>
<gene>
    <name evidence="8" type="primary">dnaA</name>
    <name evidence="14" type="ORF">UT10_C0033G0005</name>
</gene>
<dbReference type="SUPFAM" id="SSF48295">
    <property type="entry name" value="TrpR-like"/>
    <property type="match status" value="1"/>
</dbReference>
<feature type="binding site" evidence="8">
    <location>
        <position position="169"/>
    </location>
    <ligand>
        <name>ATP</name>
        <dbReference type="ChEBI" id="CHEBI:30616"/>
    </ligand>
</feature>
<evidence type="ECO:0000256" key="2">
    <source>
        <dbReference type="ARBA" id="ARBA00022490"/>
    </source>
</evidence>
<keyword evidence="5 8" id="KW-0067">ATP-binding</keyword>
<dbReference type="GO" id="GO:0005886">
    <property type="term" value="C:plasma membrane"/>
    <property type="evidence" value="ECO:0007669"/>
    <property type="project" value="TreeGrafter"/>
</dbReference>
<keyword evidence="2 8" id="KW-0963">Cytoplasm</keyword>
<comment type="subcellular location">
    <subcellularLocation>
        <location evidence="8">Cytoplasm</location>
    </subcellularLocation>
</comment>
<dbReference type="Proteomes" id="UP000033944">
    <property type="component" value="Unassembled WGS sequence"/>
</dbReference>
<comment type="domain">
    <text evidence="8">Domain I is involved in oligomerization and binding regulators, domain II is flexibile and of varying length in different bacteria, domain III forms the AAA+ region, while domain IV binds dsDNA.</text>
</comment>
<feature type="domain" description="AAA+ ATPase" evidence="12">
    <location>
        <begin position="154"/>
        <end position="282"/>
    </location>
</feature>
<keyword evidence="3 8" id="KW-0235">DNA replication</keyword>
<dbReference type="Pfam" id="PF08299">
    <property type="entry name" value="Bac_DnaA_C"/>
    <property type="match status" value="1"/>
</dbReference>
<evidence type="ECO:0000256" key="8">
    <source>
        <dbReference type="HAMAP-Rule" id="MF_00377"/>
    </source>
</evidence>
<dbReference type="GO" id="GO:0003688">
    <property type="term" value="F:DNA replication origin binding"/>
    <property type="evidence" value="ECO:0007669"/>
    <property type="project" value="UniProtKB-UniRule"/>
</dbReference>
<comment type="caution">
    <text evidence="14">The sequence shown here is derived from an EMBL/GenBank/DDBJ whole genome shotgun (WGS) entry which is preliminary data.</text>
</comment>
<organism evidence="14 15">
    <name type="scientific">Candidatus Woesebacteria bacterium GW2011_GWB1_38_8b</name>
    <dbReference type="NCBI Taxonomy" id="1618571"/>
    <lineage>
        <taxon>Bacteria</taxon>
        <taxon>Candidatus Woeseibacteriota</taxon>
    </lineage>
</organism>
<name>A0A0G0NJ74_9BACT</name>
<dbReference type="GO" id="GO:0006275">
    <property type="term" value="P:regulation of DNA replication"/>
    <property type="evidence" value="ECO:0007669"/>
    <property type="project" value="UniProtKB-UniRule"/>
</dbReference>
<dbReference type="Gene3D" id="3.40.50.300">
    <property type="entry name" value="P-loop containing nucleotide triphosphate hydrolases"/>
    <property type="match status" value="1"/>
</dbReference>
<evidence type="ECO:0000256" key="11">
    <source>
        <dbReference type="RuleBase" id="RU004227"/>
    </source>
</evidence>
<sequence>MENIDTVKVWGEVLNSIKVSVSPAIFSTWFTETYIADLKQNDDRVSIEIGCKSNFAKNTIETRYFGLVQDTLIKSLNSKCDLIFSVKQLPSSVPQSNNLPPLFQTISSVSENTKNSLIRSGIRPSFSFDNYAVSSSNQMAWAAAEAVSKNPGSAYNPLFIWGGVGVGKTHLMNAVGLYLLNIDPSVQILACTGEQFTNDIVEGIRNKSTQLFRNKYRKLNVLFLDDVQFIAGKDAVQEEFFHTFNALVGNGAQIILTSDRPPSEISKLEERLRNRFEAGLIVDIAPPDFELRCAIVQIKSKEKGLELPMDFVQLIAGNIDSPRKIEGFLVRLFSEVRLKNSEIDTRLIESLLEKGGENSVASSSKKSPDEIIDIVCKYFSLSKKTITGQVRSRNIVRPRQILMYLLRTQFQLPLEEVGRLIGNRDHTTVMHAVEKITQLASTDVNTREYISGIKNKL</sequence>
<dbReference type="InterPro" id="IPR013317">
    <property type="entry name" value="DnaA_dom"/>
</dbReference>
<dbReference type="GO" id="GO:0005737">
    <property type="term" value="C:cytoplasm"/>
    <property type="evidence" value="ECO:0007669"/>
    <property type="project" value="UniProtKB-SubCell"/>
</dbReference>
<keyword evidence="4 8" id="KW-0547">Nucleotide-binding</keyword>
<dbReference type="Gene3D" id="1.10.1750.10">
    <property type="match status" value="1"/>
</dbReference>
<dbReference type="AlphaFoldDB" id="A0A0G0NJ74"/>
<proteinExistence type="inferred from homology"/>
<dbReference type="Pfam" id="PF11638">
    <property type="entry name" value="DnaA_N"/>
    <property type="match status" value="1"/>
</dbReference>
<feature type="region of interest" description="Domain IV, binds dsDNA" evidence="8">
    <location>
        <begin position="337"/>
        <end position="457"/>
    </location>
</feature>
<dbReference type="GO" id="GO:0008289">
    <property type="term" value="F:lipid binding"/>
    <property type="evidence" value="ECO:0007669"/>
    <property type="project" value="UniProtKB-KW"/>
</dbReference>
<dbReference type="PATRIC" id="fig|1618571.3.peg.1030"/>
<dbReference type="HAMAP" id="MF_00377">
    <property type="entry name" value="DnaA_bact"/>
    <property type="match status" value="1"/>
</dbReference>
<feature type="binding site" evidence="8">
    <location>
        <position position="165"/>
    </location>
    <ligand>
        <name>ATP</name>
        <dbReference type="ChEBI" id="CHEBI:30616"/>
    </ligand>
</feature>
<evidence type="ECO:0000256" key="10">
    <source>
        <dbReference type="RuleBase" id="RU000577"/>
    </source>
</evidence>
<dbReference type="Pfam" id="PF00308">
    <property type="entry name" value="Bac_DnaA"/>
    <property type="match status" value="1"/>
</dbReference>
<comment type="caution">
    <text evidence="8">Lacks conserved residue(s) required for the propagation of feature annotation.</text>
</comment>
<dbReference type="EMBL" id="LBVN01000033">
    <property type="protein sequence ID" value="KKQ85969.1"/>
    <property type="molecule type" value="Genomic_DNA"/>
</dbReference>
<keyword evidence="7 8" id="KW-0238">DNA-binding</keyword>
<dbReference type="InterPro" id="IPR027417">
    <property type="entry name" value="P-loop_NTPase"/>
</dbReference>
<dbReference type="Gene3D" id="3.30.300.180">
    <property type="match status" value="1"/>
</dbReference>
<dbReference type="CDD" id="cd00009">
    <property type="entry name" value="AAA"/>
    <property type="match status" value="1"/>
</dbReference>
<dbReference type="GO" id="GO:0005524">
    <property type="term" value="F:ATP binding"/>
    <property type="evidence" value="ECO:0007669"/>
    <property type="project" value="UniProtKB-UniRule"/>
</dbReference>
<evidence type="ECO:0000256" key="7">
    <source>
        <dbReference type="ARBA" id="ARBA00023125"/>
    </source>
</evidence>
<dbReference type="InterPro" id="IPR024633">
    <property type="entry name" value="DnaA_N_dom"/>
</dbReference>
<dbReference type="PANTHER" id="PTHR30050:SF2">
    <property type="entry name" value="CHROMOSOMAL REPLICATION INITIATOR PROTEIN DNAA"/>
    <property type="match status" value="1"/>
</dbReference>
<dbReference type="InterPro" id="IPR038454">
    <property type="entry name" value="DnaA_N_sf"/>
</dbReference>
<dbReference type="PRINTS" id="PR00051">
    <property type="entry name" value="DNAA"/>
</dbReference>
<dbReference type="SMART" id="SM00760">
    <property type="entry name" value="Bac_DnaA_C"/>
    <property type="match status" value="1"/>
</dbReference>
<evidence type="ECO:0000259" key="13">
    <source>
        <dbReference type="SMART" id="SM00760"/>
    </source>
</evidence>
<evidence type="ECO:0000313" key="15">
    <source>
        <dbReference type="Proteomes" id="UP000033944"/>
    </source>
</evidence>
<reference evidence="14 15" key="1">
    <citation type="journal article" date="2015" name="Nature">
        <title>rRNA introns, odd ribosomes, and small enigmatic genomes across a large radiation of phyla.</title>
        <authorList>
            <person name="Brown C.T."/>
            <person name="Hug L.A."/>
            <person name="Thomas B.C."/>
            <person name="Sharon I."/>
            <person name="Castelle C.J."/>
            <person name="Singh A."/>
            <person name="Wilkins M.J."/>
            <person name="Williams K.H."/>
            <person name="Banfield J.F."/>
        </authorList>
    </citation>
    <scope>NUCLEOTIDE SEQUENCE [LARGE SCALE GENOMIC DNA]</scope>
</reference>
<evidence type="ECO:0000256" key="9">
    <source>
        <dbReference type="NCBIfam" id="TIGR00362"/>
    </source>
</evidence>
<protein>
    <recommendedName>
        <fullName evidence="8 9">Chromosomal replication initiator protein DnaA</fullName>
    </recommendedName>
</protein>
<evidence type="ECO:0000256" key="5">
    <source>
        <dbReference type="ARBA" id="ARBA00022840"/>
    </source>
</evidence>
<feature type="binding site" evidence="8">
    <location>
        <position position="167"/>
    </location>
    <ligand>
        <name>ATP</name>
        <dbReference type="ChEBI" id="CHEBI:30616"/>
    </ligand>
</feature>
<dbReference type="CDD" id="cd06571">
    <property type="entry name" value="Bac_DnaA_C"/>
    <property type="match status" value="1"/>
</dbReference>
<dbReference type="SUPFAM" id="SSF52540">
    <property type="entry name" value="P-loop containing nucleoside triphosphate hydrolases"/>
    <property type="match status" value="1"/>
</dbReference>
<dbReference type="InterPro" id="IPR003593">
    <property type="entry name" value="AAA+_ATPase"/>
</dbReference>
<evidence type="ECO:0000256" key="1">
    <source>
        <dbReference type="ARBA" id="ARBA00006583"/>
    </source>
</evidence>
<evidence type="ECO:0000259" key="12">
    <source>
        <dbReference type="SMART" id="SM00382"/>
    </source>
</evidence>
<dbReference type="PANTHER" id="PTHR30050">
    <property type="entry name" value="CHROMOSOMAL REPLICATION INITIATOR PROTEIN DNAA"/>
    <property type="match status" value="1"/>
</dbReference>
<dbReference type="InterPro" id="IPR001957">
    <property type="entry name" value="Chromosome_initiator_DnaA"/>
</dbReference>
<dbReference type="SMART" id="SM00382">
    <property type="entry name" value="AAA"/>
    <property type="match status" value="1"/>
</dbReference>
<evidence type="ECO:0000256" key="4">
    <source>
        <dbReference type="ARBA" id="ARBA00022741"/>
    </source>
</evidence>
<feature type="binding site" evidence="8">
    <location>
        <position position="168"/>
    </location>
    <ligand>
        <name>ATP</name>
        <dbReference type="ChEBI" id="CHEBI:30616"/>
    </ligand>
</feature>
<dbReference type="InterPro" id="IPR013159">
    <property type="entry name" value="DnaA_C"/>
</dbReference>
<dbReference type="InterPro" id="IPR020591">
    <property type="entry name" value="Chromosome_initiator_DnaA-like"/>
</dbReference>
<evidence type="ECO:0000256" key="3">
    <source>
        <dbReference type="ARBA" id="ARBA00022705"/>
    </source>
</evidence>
<feature type="region of interest" description="Domain I, interacts with DnaA modulators" evidence="8">
    <location>
        <begin position="1"/>
        <end position="88"/>
    </location>
</feature>
<comment type="subunit">
    <text evidence="8">Oligomerizes as a right-handed, spiral filament on DNA at oriC.</text>
</comment>
<keyword evidence="6 8" id="KW-0446">Lipid-binding</keyword>
<dbReference type="GO" id="GO:0006270">
    <property type="term" value="P:DNA replication initiation"/>
    <property type="evidence" value="ECO:0007669"/>
    <property type="project" value="UniProtKB-UniRule"/>
</dbReference>
<comment type="similarity">
    <text evidence="1 8 11">Belongs to the DnaA family.</text>
</comment>
<evidence type="ECO:0000256" key="6">
    <source>
        <dbReference type="ARBA" id="ARBA00023121"/>
    </source>
</evidence>
<dbReference type="InterPro" id="IPR010921">
    <property type="entry name" value="Trp_repressor/repl_initiator"/>
</dbReference>
<dbReference type="NCBIfam" id="TIGR00362">
    <property type="entry name" value="DnaA"/>
    <property type="match status" value="1"/>
</dbReference>
<dbReference type="Gene3D" id="1.10.8.60">
    <property type="match status" value="1"/>
</dbReference>
<accession>A0A0G0NJ74</accession>
<evidence type="ECO:0000313" key="14">
    <source>
        <dbReference type="EMBL" id="KKQ85969.1"/>
    </source>
</evidence>